<dbReference type="Proteomes" id="UP001178507">
    <property type="component" value="Unassembled WGS sequence"/>
</dbReference>
<name>A0AA36IN84_9DINO</name>
<organism evidence="1 2">
    <name type="scientific">Effrenium voratum</name>
    <dbReference type="NCBI Taxonomy" id="2562239"/>
    <lineage>
        <taxon>Eukaryota</taxon>
        <taxon>Sar</taxon>
        <taxon>Alveolata</taxon>
        <taxon>Dinophyceae</taxon>
        <taxon>Suessiales</taxon>
        <taxon>Symbiodiniaceae</taxon>
        <taxon>Effrenium</taxon>
    </lineage>
</organism>
<comment type="caution">
    <text evidence="1">The sequence shown here is derived from an EMBL/GenBank/DDBJ whole genome shotgun (WGS) entry which is preliminary data.</text>
</comment>
<sequence>MDSDPVLGSDALMRHIILALDGARQHVTLQSCAASCRRVWRAIKFAFIHAKGQYPVKLIKVTRVARARAYTFATSSGETFTLRGNDVPVRFQEEFGRRLLEPESRECQVKPRVGRLLQFSSRSQSMSCRAQWQRAQKARRSGGVLAAVKECQVVAALKLVYTHESPTGVYFFLAELLGSFAERECVDLKMLSRKQRLCFLRRCFSLVWYDCACTLKRFIRGKARARLNKVSRTLSKLRLVVDKFHFRKGHAGCRPGGTHPLKAVWPSSHAARFPSINDSAAEQAFAFVRRVAVAARRMTPVRGLLFITLMQHVRNLHLEVRGRGRKHASEQRSKSFRAYRRYAEAAEGLPFRKRARERAGS</sequence>
<protein>
    <submittedName>
        <fullName evidence="1">Uncharacterized protein</fullName>
    </submittedName>
</protein>
<proteinExistence type="predicted"/>
<accession>A0AA36IN84</accession>
<keyword evidence="2" id="KW-1185">Reference proteome</keyword>
<evidence type="ECO:0000313" key="2">
    <source>
        <dbReference type="Proteomes" id="UP001178507"/>
    </source>
</evidence>
<reference evidence="1" key="1">
    <citation type="submission" date="2023-08" db="EMBL/GenBank/DDBJ databases">
        <authorList>
            <person name="Chen Y."/>
            <person name="Shah S."/>
            <person name="Dougan E. K."/>
            <person name="Thang M."/>
            <person name="Chan C."/>
        </authorList>
    </citation>
    <scope>NUCLEOTIDE SEQUENCE</scope>
</reference>
<gene>
    <name evidence="1" type="ORF">EVOR1521_LOCUS15347</name>
</gene>
<dbReference type="EMBL" id="CAUJNA010001944">
    <property type="protein sequence ID" value="CAJ1389805.1"/>
    <property type="molecule type" value="Genomic_DNA"/>
</dbReference>
<evidence type="ECO:0000313" key="1">
    <source>
        <dbReference type="EMBL" id="CAJ1389805.1"/>
    </source>
</evidence>
<dbReference type="AlphaFoldDB" id="A0AA36IN84"/>